<reference evidence="2 3" key="1">
    <citation type="submission" date="2016-11" db="EMBL/GenBank/DDBJ databases">
        <title>Interaction between Lactobacillus species and yeast in water kefir.</title>
        <authorList>
            <person name="Behr J."/>
            <person name="Xu D."/>
            <person name="Vogel R.F."/>
        </authorList>
    </citation>
    <scope>NUCLEOTIDE SEQUENCE [LARGE SCALE GENOMIC DNA]</scope>
    <source>
        <strain evidence="2 3">TMW 1.1822</strain>
    </source>
</reference>
<dbReference type="Proteomes" id="UP000314960">
    <property type="component" value="Chromosome"/>
</dbReference>
<evidence type="ECO:0000313" key="2">
    <source>
        <dbReference type="EMBL" id="AUJ29611.1"/>
    </source>
</evidence>
<dbReference type="RefSeq" id="WP_141053199.1">
    <property type="nucleotide sequence ID" value="NZ_CP018176.1"/>
</dbReference>
<protein>
    <recommendedName>
        <fullName evidence="1">DUF6877 domain-containing protein</fullName>
    </recommendedName>
</protein>
<dbReference type="InterPro" id="IPR049242">
    <property type="entry name" value="DUF6877"/>
</dbReference>
<proteinExistence type="predicted"/>
<dbReference type="AlphaFoldDB" id="A0A3Q8CXF3"/>
<evidence type="ECO:0000259" key="1">
    <source>
        <dbReference type="Pfam" id="PF21793"/>
    </source>
</evidence>
<dbReference type="KEGG" id="lhw:BSQ49_04995"/>
<organism evidence="2 3">
    <name type="scientific">Liquorilactobacillus hordei</name>
    <dbReference type="NCBI Taxonomy" id="468911"/>
    <lineage>
        <taxon>Bacteria</taxon>
        <taxon>Bacillati</taxon>
        <taxon>Bacillota</taxon>
        <taxon>Bacilli</taxon>
        <taxon>Lactobacillales</taxon>
        <taxon>Lactobacillaceae</taxon>
        <taxon>Liquorilactobacillus</taxon>
    </lineage>
</organism>
<gene>
    <name evidence="2" type="ORF">BSQ49_04995</name>
</gene>
<feature type="domain" description="DUF6877" evidence="1">
    <location>
        <begin position="7"/>
        <end position="58"/>
    </location>
</feature>
<name>A0A3Q8CXF3_9LACO</name>
<evidence type="ECO:0000313" key="3">
    <source>
        <dbReference type="Proteomes" id="UP000314960"/>
    </source>
</evidence>
<sequence length="63" mass="7394">MSETAGMALNRLISQHEFPNQVKQDILTRLQSNQLGNDDDQAKEAYVWQQVRYLENWLMLKGE</sequence>
<accession>A0A3Q8CXF3</accession>
<dbReference type="EMBL" id="CP018176">
    <property type="protein sequence ID" value="AUJ29611.1"/>
    <property type="molecule type" value="Genomic_DNA"/>
</dbReference>
<dbReference type="Pfam" id="PF21793">
    <property type="entry name" value="DUF6877"/>
    <property type="match status" value="1"/>
</dbReference>